<evidence type="ECO:0000313" key="1">
    <source>
        <dbReference type="EMBL" id="MFD2913216.1"/>
    </source>
</evidence>
<keyword evidence="2" id="KW-1185">Reference proteome</keyword>
<organism evidence="1 2">
    <name type="scientific">Jeotgalibacillus terrae</name>
    <dbReference type="NCBI Taxonomy" id="587735"/>
    <lineage>
        <taxon>Bacteria</taxon>
        <taxon>Bacillati</taxon>
        <taxon>Bacillota</taxon>
        <taxon>Bacilli</taxon>
        <taxon>Bacillales</taxon>
        <taxon>Caryophanaceae</taxon>
        <taxon>Jeotgalibacillus</taxon>
    </lineage>
</organism>
<dbReference type="Proteomes" id="UP001597561">
    <property type="component" value="Unassembled WGS sequence"/>
</dbReference>
<comment type="caution">
    <text evidence="1">The sequence shown here is derived from an EMBL/GenBank/DDBJ whole genome shotgun (WGS) entry which is preliminary data.</text>
</comment>
<protein>
    <submittedName>
        <fullName evidence="1">Transcriptional regulator</fullName>
    </submittedName>
</protein>
<dbReference type="RefSeq" id="WP_204727883.1">
    <property type="nucleotide sequence ID" value="NZ_JAFBDK010000001.1"/>
</dbReference>
<accession>A0ABW5ZLM5</accession>
<dbReference type="EMBL" id="JBHUPG010000027">
    <property type="protein sequence ID" value="MFD2913216.1"/>
    <property type="molecule type" value="Genomic_DNA"/>
</dbReference>
<reference evidence="2" key="1">
    <citation type="journal article" date="2019" name="Int. J. Syst. Evol. Microbiol.">
        <title>The Global Catalogue of Microorganisms (GCM) 10K type strain sequencing project: providing services to taxonomists for standard genome sequencing and annotation.</title>
        <authorList>
            <consortium name="The Broad Institute Genomics Platform"/>
            <consortium name="The Broad Institute Genome Sequencing Center for Infectious Disease"/>
            <person name="Wu L."/>
            <person name="Ma J."/>
        </authorList>
    </citation>
    <scope>NUCLEOTIDE SEQUENCE [LARGE SCALE GENOMIC DNA]</scope>
    <source>
        <strain evidence="2">KCTC 13528</strain>
    </source>
</reference>
<proteinExistence type="predicted"/>
<evidence type="ECO:0000313" key="2">
    <source>
        <dbReference type="Proteomes" id="UP001597561"/>
    </source>
</evidence>
<gene>
    <name evidence="1" type="ORF">ACFS5P_15110</name>
</gene>
<sequence length="73" mass="8737">MKEKLLQYQQQGYTLKMIYMDKNDQCSERKIKIRNISETSFTAFCLKRGAVRNFQYNSVLSIVPIIKRERMVI</sequence>
<name>A0ABW5ZLM5_9BACL</name>